<evidence type="ECO:0000313" key="2">
    <source>
        <dbReference type="Proteomes" id="UP000028135"/>
    </source>
</evidence>
<evidence type="ECO:0000313" key="1">
    <source>
        <dbReference type="EMBL" id="KER37896.1"/>
    </source>
</evidence>
<sequence>MRRQFLQRLGQAIGREQFLILSESIPRFAIIGKERPIIVLKSGRTVLTERSIELFVSLNGSSSTLRSCSTMWLASQPF</sequence>
<dbReference type="EMBL" id="JANF02000007">
    <property type="protein sequence ID" value="KER37896.1"/>
    <property type="molecule type" value="Genomic_DNA"/>
</dbReference>
<comment type="caution">
    <text evidence="1">The sequence shown here is derived from an EMBL/GenBank/DDBJ whole genome shotgun (WGS) entry which is preliminary data.</text>
</comment>
<accession>A0A8E1C491</accession>
<name>A0A8E1C491_9SPHN</name>
<gene>
    <name evidence="1" type="ORF">AL00_03365</name>
</gene>
<organism evidence="1 2">
    <name type="scientific">Sphingobium indicum F2</name>
    <dbReference type="NCBI Taxonomy" id="1450518"/>
    <lineage>
        <taxon>Bacteria</taxon>
        <taxon>Pseudomonadati</taxon>
        <taxon>Pseudomonadota</taxon>
        <taxon>Alphaproteobacteria</taxon>
        <taxon>Sphingomonadales</taxon>
        <taxon>Sphingomonadaceae</taxon>
        <taxon>Sphingobium</taxon>
    </lineage>
</organism>
<dbReference type="AlphaFoldDB" id="A0A8E1C491"/>
<reference evidence="1 2" key="1">
    <citation type="submission" date="2014-05" db="EMBL/GenBank/DDBJ databases">
        <title>Genome Announcement of Sphingobium lucknowense F2.</title>
        <authorList>
            <person name="Lal R."/>
            <person name="Negi V."/>
            <person name="Lata P."/>
            <person name="Sangwan N."/>
            <person name="Gupta S.K."/>
            <person name="Rao D.L.N."/>
            <person name="Das S."/>
        </authorList>
    </citation>
    <scope>NUCLEOTIDE SEQUENCE [LARGE SCALE GENOMIC DNA]</scope>
    <source>
        <strain evidence="1 2">F2</strain>
    </source>
</reference>
<proteinExistence type="predicted"/>
<dbReference type="Proteomes" id="UP000028135">
    <property type="component" value="Unassembled WGS sequence"/>
</dbReference>
<protein>
    <submittedName>
        <fullName evidence="1">Uncharacterized protein</fullName>
    </submittedName>
</protein>